<proteinExistence type="predicted"/>
<comment type="caution">
    <text evidence="1">The sequence shown here is derived from an EMBL/GenBank/DDBJ whole genome shotgun (WGS) entry which is preliminary data.</text>
</comment>
<protein>
    <submittedName>
        <fullName evidence="1">Uncharacterized protein</fullName>
    </submittedName>
</protein>
<evidence type="ECO:0000313" key="2">
    <source>
        <dbReference type="Proteomes" id="UP000018948"/>
    </source>
</evidence>
<dbReference type="Proteomes" id="UP000018948">
    <property type="component" value="Unassembled WGS sequence"/>
</dbReference>
<dbReference type="EMBL" id="ANIY01003682">
    <property type="protein sequence ID" value="ETP34008.1"/>
    <property type="molecule type" value="Genomic_DNA"/>
</dbReference>
<evidence type="ECO:0000313" key="1">
    <source>
        <dbReference type="EMBL" id="ETP34008.1"/>
    </source>
</evidence>
<gene>
    <name evidence="1" type="ORF">F442_17585</name>
</gene>
<accession>W2YH87</accession>
<organism evidence="1 2">
    <name type="scientific">Phytophthora nicotianae P10297</name>
    <dbReference type="NCBI Taxonomy" id="1317064"/>
    <lineage>
        <taxon>Eukaryota</taxon>
        <taxon>Sar</taxon>
        <taxon>Stramenopiles</taxon>
        <taxon>Oomycota</taxon>
        <taxon>Peronosporomycetes</taxon>
        <taxon>Peronosporales</taxon>
        <taxon>Peronosporaceae</taxon>
        <taxon>Phytophthora</taxon>
    </lineage>
</organism>
<dbReference type="AlphaFoldDB" id="W2YH87"/>
<name>W2YH87_PHYNI</name>
<sequence>MILVRQCPRLAMRNVHLKLPNQSRKPIKKSLQQATLLQTLRNVRNFRVEMKSLVIPGASM</sequence>
<reference evidence="1 2" key="1">
    <citation type="submission" date="2013-11" db="EMBL/GenBank/DDBJ databases">
        <title>The Genome Sequence of Phytophthora parasitica P10297.</title>
        <authorList>
            <consortium name="The Broad Institute Genomics Platform"/>
            <person name="Russ C."/>
            <person name="Tyler B."/>
            <person name="Panabieres F."/>
            <person name="Shan W."/>
            <person name="Tripathy S."/>
            <person name="Grunwald N."/>
            <person name="Machado M."/>
            <person name="Johnson C.S."/>
            <person name="Walker B."/>
            <person name="Young S.K."/>
            <person name="Zeng Q."/>
            <person name="Gargeya S."/>
            <person name="Fitzgerald M."/>
            <person name="Haas B."/>
            <person name="Abouelleil A."/>
            <person name="Allen A.W."/>
            <person name="Alvarado L."/>
            <person name="Arachchi H.M."/>
            <person name="Berlin A.M."/>
            <person name="Chapman S.B."/>
            <person name="Gainer-Dewar J."/>
            <person name="Goldberg J."/>
            <person name="Griggs A."/>
            <person name="Gujja S."/>
            <person name="Hansen M."/>
            <person name="Howarth C."/>
            <person name="Imamovic A."/>
            <person name="Ireland A."/>
            <person name="Larimer J."/>
            <person name="McCowan C."/>
            <person name="Murphy C."/>
            <person name="Pearson M."/>
            <person name="Poon T.W."/>
            <person name="Priest M."/>
            <person name="Roberts A."/>
            <person name="Saif S."/>
            <person name="Shea T."/>
            <person name="Sisk P."/>
            <person name="Sykes S."/>
            <person name="Wortman J."/>
            <person name="Nusbaum C."/>
            <person name="Birren B."/>
        </authorList>
    </citation>
    <scope>NUCLEOTIDE SEQUENCE [LARGE SCALE GENOMIC DNA]</scope>
    <source>
        <strain evidence="1 2">P10297</strain>
    </source>
</reference>